<reference evidence="2 3" key="1">
    <citation type="submission" date="2023-10" db="EMBL/GenBank/DDBJ databases">
        <title>Draft genome sequence of Xylaria bambusicola isolate GMP-LS, the root and basal stem rot pathogen of sugarcane in Indonesia.</title>
        <authorList>
            <person name="Selvaraj P."/>
            <person name="Muralishankar V."/>
            <person name="Muruganantham S."/>
            <person name="Sp S."/>
            <person name="Haryani S."/>
            <person name="Lau K.J.X."/>
            <person name="Naqvi N.I."/>
        </authorList>
    </citation>
    <scope>NUCLEOTIDE SEQUENCE [LARGE SCALE GENOMIC DNA]</scope>
    <source>
        <strain evidence="2">GMP-LS</strain>
    </source>
</reference>
<protein>
    <recommendedName>
        <fullName evidence="4">Amidoligase enzyme</fullName>
    </recommendedName>
</protein>
<comment type="caution">
    <text evidence="2">The sequence shown here is derived from an EMBL/GenBank/DDBJ whole genome shotgun (WGS) entry which is preliminary data.</text>
</comment>
<feature type="compositionally biased region" description="Basic and acidic residues" evidence="1">
    <location>
        <begin position="549"/>
        <end position="565"/>
    </location>
</feature>
<feature type="compositionally biased region" description="Acidic residues" evidence="1">
    <location>
        <begin position="498"/>
        <end position="511"/>
    </location>
</feature>
<dbReference type="PANTHER" id="PTHR36847">
    <property type="entry name" value="AMIDOLIGASE ENZYME"/>
    <property type="match status" value="1"/>
</dbReference>
<evidence type="ECO:0008006" key="4">
    <source>
        <dbReference type="Google" id="ProtNLM"/>
    </source>
</evidence>
<evidence type="ECO:0000313" key="2">
    <source>
        <dbReference type="EMBL" id="KAK5625298.1"/>
    </source>
</evidence>
<accession>A0AAN7Z345</accession>
<proteinExistence type="predicted"/>
<dbReference type="PANTHER" id="PTHR36847:SF1">
    <property type="entry name" value="AMIDOLIGASE ENZYME"/>
    <property type="match status" value="1"/>
</dbReference>
<feature type="region of interest" description="Disordered" evidence="1">
    <location>
        <begin position="474"/>
        <end position="565"/>
    </location>
</feature>
<organism evidence="2 3">
    <name type="scientific">Xylaria bambusicola</name>
    <dbReference type="NCBI Taxonomy" id="326684"/>
    <lineage>
        <taxon>Eukaryota</taxon>
        <taxon>Fungi</taxon>
        <taxon>Dikarya</taxon>
        <taxon>Ascomycota</taxon>
        <taxon>Pezizomycotina</taxon>
        <taxon>Sordariomycetes</taxon>
        <taxon>Xylariomycetidae</taxon>
        <taxon>Xylariales</taxon>
        <taxon>Xylariaceae</taxon>
        <taxon>Xylaria</taxon>
    </lineage>
</organism>
<dbReference type="InterPro" id="IPR022025">
    <property type="entry name" value="Amidoligase_2"/>
</dbReference>
<dbReference type="Pfam" id="PF12224">
    <property type="entry name" value="Amidoligase_2"/>
    <property type="match status" value="1"/>
</dbReference>
<gene>
    <name evidence="2" type="ORF">RRF57_001014</name>
</gene>
<dbReference type="AlphaFoldDB" id="A0AAN7Z345"/>
<dbReference type="EMBL" id="JAWHQM010000002">
    <property type="protein sequence ID" value="KAK5625298.1"/>
    <property type="molecule type" value="Genomic_DNA"/>
</dbReference>
<evidence type="ECO:0000256" key="1">
    <source>
        <dbReference type="SAM" id="MobiDB-lite"/>
    </source>
</evidence>
<name>A0AAN7Z345_9PEZI</name>
<keyword evidence="3" id="KW-1185">Reference proteome</keyword>
<evidence type="ECO:0000313" key="3">
    <source>
        <dbReference type="Proteomes" id="UP001305414"/>
    </source>
</evidence>
<dbReference type="Proteomes" id="UP001305414">
    <property type="component" value="Unassembled WGS sequence"/>
</dbReference>
<sequence>MISEDQQTFGVELEFIIFYTTPGHSSSAVNSERYGPILEAPPLSYITPPAHWSDAEEFTKSLEDRWVRLQVADAITAAGFKAQALCEAKSSNNNAFDTWRVIPDGTVRLPLDFDQVYSPLKHVGVEVTSPVFVVCESAFEEILAVVTAINKSFCTAVPPCCGFHVHLGRGGIPFKLRPVQRIASFLWAAEHLLKTVHAGCRLSNNQCLDLRSTSHLGPVPVIVKTGEADKSKKPQNPDELKGLQHAELSWDRVDKNRGKPTYWPDTRRVSFSEDTPSRSIAFSYWVHHYAPDAELTQLDVINGVHKIFRATDTASIGRLVSPASIRGAYNFSNLITTIEDFDGTIKELKTKPTLEFRQTAGTLDEDWIVVWSKICLALCGPAVVESSDDEFFQLLYDCTKSEKLQHKYNVFDLLYDIGVKEEDIYIVQSRLQSGRHEREPVLPFHRPDDKPNDILDESIGATWYQHTSPWQYDGFGWASEEKGEGEEEECGNKTPSLEENDNQESSEDEPDGWSSSVDKSDERDPAICWVADIEHDDVQSPGGESDEWDVYKKSTEQHPVDLDVR</sequence>